<dbReference type="InterPro" id="IPR001254">
    <property type="entry name" value="Trypsin_dom"/>
</dbReference>
<dbReference type="SMART" id="SM00020">
    <property type="entry name" value="Tryp_SPc"/>
    <property type="match status" value="1"/>
</dbReference>
<dbReference type="AlphaFoldDB" id="I4DN46"/>
<dbReference type="GeneID" id="106109563"/>
<dbReference type="OrthoDB" id="6261922at2759"/>
<evidence type="ECO:0000313" key="9">
    <source>
        <dbReference type="EMBL" id="BAM19336.1"/>
    </source>
</evidence>
<keyword evidence="7" id="KW-0732">Signal</keyword>
<feature type="signal peptide" evidence="7">
    <location>
        <begin position="1"/>
        <end position="16"/>
    </location>
</feature>
<dbReference type="Pfam" id="PF00089">
    <property type="entry name" value="Trypsin"/>
    <property type="match status" value="1"/>
</dbReference>
<name>I4DN46_PAPPL</name>
<dbReference type="EMBL" id="AK402714">
    <property type="protein sequence ID" value="BAM19336.1"/>
    <property type="molecule type" value="mRNA"/>
</dbReference>
<keyword evidence="9" id="KW-0378">Hydrolase</keyword>
<dbReference type="GO" id="GO:0004252">
    <property type="term" value="F:serine-type endopeptidase activity"/>
    <property type="evidence" value="ECO:0007669"/>
    <property type="project" value="InterPro"/>
</dbReference>
<organism evidence="9">
    <name type="scientific">Papilio polytes</name>
    <name type="common">Common mormon</name>
    <name type="synonym">Swallowtail butterfly</name>
    <dbReference type="NCBI Taxonomy" id="76194"/>
    <lineage>
        <taxon>Eukaryota</taxon>
        <taxon>Metazoa</taxon>
        <taxon>Ecdysozoa</taxon>
        <taxon>Arthropoda</taxon>
        <taxon>Hexapoda</taxon>
        <taxon>Insecta</taxon>
        <taxon>Pterygota</taxon>
        <taxon>Neoptera</taxon>
        <taxon>Endopterygota</taxon>
        <taxon>Lepidoptera</taxon>
        <taxon>Glossata</taxon>
        <taxon>Ditrysia</taxon>
        <taxon>Papilionoidea</taxon>
        <taxon>Papilionidae</taxon>
        <taxon>Papilioninae</taxon>
        <taxon>Papilio</taxon>
    </lineage>
</organism>
<dbReference type="InterPro" id="IPR009003">
    <property type="entry name" value="Peptidase_S1_PA"/>
</dbReference>
<dbReference type="RefSeq" id="NP_001298502.1">
    <property type="nucleotide sequence ID" value="NM_001311573.1"/>
</dbReference>
<evidence type="ECO:0000259" key="8">
    <source>
        <dbReference type="PROSITE" id="PS50240"/>
    </source>
</evidence>
<dbReference type="InterPro" id="IPR051487">
    <property type="entry name" value="Ser/Thr_Proteases_Immune/Dev"/>
</dbReference>
<keyword evidence="9" id="KW-0645">Protease</keyword>
<dbReference type="MEROPS" id="S01.960"/>
<evidence type="ECO:0000256" key="3">
    <source>
        <dbReference type="ARBA" id="ARBA00023157"/>
    </source>
</evidence>
<dbReference type="Gene3D" id="2.40.10.10">
    <property type="entry name" value="Trypsin-like serine proteases"/>
    <property type="match status" value="1"/>
</dbReference>
<evidence type="ECO:0000256" key="2">
    <source>
        <dbReference type="ARBA" id="ARBA00022525"/>
    </source>
</evidence>
<dbReference type="SUPFAM" id="SSF50494">
    <property type="entry name" value="Trypsin-like serine proteases"/>
    <property type="match status" value="1"/>
</dbReference>
<evidence type="ECO:0000256" key="7">
    <source>
        <dbReference type="SAM" id="SignalP"/>
    </source>
</evidence>
<dbReference type="PANTHER" id="PTHR24256">
    <property type="entry name" value="TRYPTASE-RELATED"/>
    <property type="match status" value="1"/>
</dbReference>
<dbReference type="InterPro" id="IPR043504">
    <property type="entry name" value="Peptidase_S1_PA_chymotrypsin"/>
</dbReference>
<protein>
    <recommendedName>
        <fullName evidence="5">Phenoloxidase-activating factor 2</fullName>
    </recommendedName>
    <alternativeName>
        <fullName evidence="6">Prophenoloxidase-activating factor II</fullName>
    </alternativeName>
</protein>
<dbReference type="CDD" id="cd00190">
    <property type="entry name" value="Tryp_SPc"/>
    <property type="match status" value="1"/>
</dbReference>
<proteinExistence type="evidence at transcript level"/>
<sequence length="405" mass="43878">MARAVFLLFLLGFCQAQIKDSDQDLAKLLEEIFGKASPDNISGIIVTTPAVELEKTEAPVIETSLCQTADGKDGSCTIPSGCSKRLSPLRGSDKGGCSGAYEICCGFEDISLTSVNNPAASNVNTGCGWRNGDNSKTMSDSERAEFAEFPWIVAILKVVLKNPDKPEEGKEYLYTSGGSVIHPRVVLTTAHNIFEKNIKLLTRAGEWDTNSQDEVLPYQDRNVERVIIHEQFNTVRVNLFNDVALLVLDQALEFAPNVNSICLPPVGKRAVSGIRCFSAGWGKTKFGTAGSYQAVLKKVDIPVIDRSRCQRELRLTRLGPVFKLHNTFMCAGGEPKKDTCTGDGGSPLMCPINGQEGRYAASGMVAWGLGCGDAVPAVYADVAVLRPWIDSKMAELGFGQDSYTY</sequence>
<dbReference type="InterPro" id="IPR001314">
    <property type="entry name" value="Peptidase_S1A"/>
</dbReference>
<evidence type="ECO:0000256" key="4">
    <source>
        <dbReference type="ARBA" id="ARBA00024195"/>
    </source>
</evidence>
<evidence type="ECO:0000256" key="1">
    <source>
        <dbReference type="ARBA" id="ARBA00004613"/>
    </source>
</evidence>
<dbReference type="GO" id="GO:0005576">
    <property type="term" value="C:extracellular region"/>
    <property type="evidence" value="ECO:0007669"/>
    <property type="project" value="UniProtKB-SubCell"/>
</dbReference>
<comment type="similarity">
    <text evidence="4">Belongs to the peptidase S1 family. CLIP subfamily.</text>
</comment>
<reference evidence="9" key="1">
    <citation type="journal article" date="2012" name="BMC Biol.">
        <title>Comprehensive microarray-based analysis for stage-specific larval camouflage pattern-associated genes in the swallowtail butterfly, Papilio xuthus.</title>
        <authorList>
            <person name="Futahashi R."/>
            <person name="Shirataki H."/>
            <person name="Narita T."/>
            <person name="Mita K."/>
            <person name="Fujiwara H."/>
        </authorList>
    </citation>
    <scope>NUCLEOTIDE SEQUENCE</scope>
    <source>
        <tissue evidence="9">Epidermis</tissue>
    </source>
</reference>
<keyword evidence="2" id="KW-0964">Secreted</keyword>
<feature type="chain" id="PRO_5003688495" description="Phenoloxidase-activating factor 2" evidence="7">
    <location>
        <begin position="17"/>
        <end position="405"/>
    </location>
</feature>
<feature type="domain" description="Peptidase S1" evidence="8">
    <location>
        <begin position="138"/>
        <end position="394"/>
    </location>
</feature>
<comment type="subcellular location">
    <subcellularLocation>
        <location evidence="1">Secreted</location>
    </subcellularLocation>
</comment>
<dbReference type="PROSITE" id="PS50240">
    <property type="entry name" value="TRYPSIN_DOM"/>
    <property type="match status" value="1"/>
</dbReference>
<accession>I4DN46</accession>
<evidence type="ECO:0000256" key="6">
    <source>
        <dbReference type="ARBA" id="ARBA00076468"/>
    </source>
</evidence>
<dbReference type="GO" id="GO:0006508">
    <property type="term" value="P:proteolysis"/>
    <property type="evidence" value="ECO:0007669"/>
    <property type="project" value="UniProtKB-KW"/>
</dbReference>
<keyword evidence="3" id="KW-1015">Disulfide bond</keyword>
<dbReference type="FunFam" id="2.40.10.10:FF:000038">
    <property type="entry name" value="Serine protease"/>
    <property type="match status" value="1"/>
</dbReference>
<evidence type="ECO:0000256" key="5">
    <source>
        <dbReference type="ARBA" id="ARBA00068096"/>
    </source>
</evidence>
<dbReference type="PRINTS" id="PR00722">
    <property type="entry name" value="CHYMOTRYPSIN"/>
</dbReference>